<accession>A0A6L6PSH1</accession>
<keyword evidence="4" id="KW-1185">Reference proteome</keyword>
<gene>
    <name evidence="3" type="ORF">GM676_28970</name>
</gene>
<dbReference type="OrthoDB" id="6932881at2"/>
<dbReference type="Proteomes" id="UP000475582">
    <property type="component" value="Unassembled WGS sequence"/>
</dbReference>
<evidence type="ECO:0000256" key="1">
    <source>
        <dbReference type="SAM" id="MobiDB-lite"/>
    </source>
</evidence>
<feature type="transmembrane region" description="Helical" evidence="2">
    <location>
        <begin position="75"/>
        <end position="96"/>
    </location>
</feature>
<comment type="caution">
    <text evidence="3">The sequence shown here is derived from an EMBL/GenBank/DDBJ whole genome shotgun (WGS) entry which is preliminary data.</text>
</comment>
<keyword evidence="2" id="KW-0812">Transmembrane</keyword>
<dbReference type="RefSeq" id="WP_155467868.1">
    <property type="nucleotide sequence ID" value="NZ_WNKY01000061.1"/>
</dbReference>
<keyword evidence="2" id="KW-0472">Membrane</keyword>
<feature type="region of interest" description="Disordered" evidence="1">
    <location>
        <begin position="1"/>
        <end position="29"/>
    </location>
</feature>
<reference evidence="3 4" key="1">
    <citation type="submission" date="2019-11" db="EMBL/GenBank/DDBJ databases">
        <title>Type strains purchased from KCTC, JCM and DSMZ.</title>
        <authorList>
            <person name="Lu H."/>
        </authorList>
    </citation>
    <scope>NUCLEOTIDE SEQUENCE [LARGE SCALE GENOMIC DNA]</scope>
    <source>
        <strain evidence="3 4">KCTC 22382</strain>
    </source>
</reference>
<feature type="transmembrane region" description="Helical" evidence="2">
    <location>
        <begin position="108"/>
        <end position="130"/>
    </location>
</feature>
<keyword evidence="2" id="KW-1133">Transmembrane helix</keyword>
<proteinExistence type="predicted"/>
<sequence>MGSPVDHIEDSSALSETQVDPPSMQQALEATEDAPPASFGVGNAPLEDVLINEEAENQKANRLLRSTYADKAHNLAAGCIQFWAVAISANAIIYGLTGKLMISDTAMIAITTGVTVNVLAAFLGVIRGLFPSDTPKKKDSKKKKEKD</sequence>
<evidence type="ECO:0008006" key="5">
    <source>
        <dbReference type="Google" id="ProtNLM"/>
    </source>
</evidence>
<dbReference type="EMBL" id="WNKY01000061">
    <property type="protein sequence ID" value="MTV41591.1"/>
    <property type="molecule type" value="Genomic_DNA"/>
</dbReference>
<evidence type="ECO:0000313" key="3">
    <source>
        <dbReference type="EMBL" id="MTV41591.1"/>
    </source>
</evidence>
<evidence type="ECO:0000313" key="4">
    <source>
        <dbReference type="Proteomes" id="UP000475582"/>
    </source>
</evidence>
<evidence type="ECO:0000256" key="2">
    <source>
        <dbReference type="SAM" id="Phobius"/>
    </source>
</evidence>
<organism evidence="3 4">
    <name type="scientific">Duganella radicis</name>
    <dbReference type="NCBI Taxonomy" id="551988"/>
    <lineage>
        <taxon>Bacteria</taxon>
        <taxon>Pseudomonadati</taxon>
        <taxon>Pseudomonadota</taxon>
        <taxon>Betaproteobacteria</taxon>
        <taxon>Burkholderiales</taxon>
        <taxon>Oxalobacteraceae</taxon>
        <taxon>Telluria group</taxon>
        <taxon>Duganella</taxon>
    </lineage>
</organism>
<protein>
    <recommendedName>
        <fullName evidence="5">DUF2335 domain-containing protein</fullName>
    </recommendedName>
</protein>
<feature type="compositionally biased region" description="Basic and acidic residues" evidence="1">
    <location>
        <begin position="1"/>
        <end position="10"/>
    </location>
</feature>
<name>A0A6L6PSH1_9BURK</name>
<dbReference type="AlphaFoldDB" id="A0A6L6PSH1"/>
<feature type="compositionally biased region" description="Polar residues" evidence="1">
    <location>
        <begin position="12"/>
        <end position="28"/>
    </location>
</feature>